<evidence type="ECO:0000256" key="9">
    <source>
        <dbReference type="ARBA" id="ARBA00022989"/>
    </source>
</evidence>
<comment type="subcellular location">
    <subcellularLocation>
        <location evidence="1">Cell membrane</location>
        <topology evidence="1">Multi-pass membrane protein</topology>
    </subcellularLocation>
</comment>
<dbReference type="Gene3D" id="6.10.250.2080">
    <property type="match status" value="1"/>
</dbReference>
<evidence type="ECO:0000256" key="10">
    <source>
        <dbReference type="ARBA" id="ARBA00023136"/>
    </source>
</evidence>
<dbReference type="Gene3D" id="3.40.1690.10">
    <property type="entry name" value="secretion proteins EscU"/>
    <property type="match status" value="1"/>
</dbReference>
<dbReference type="STRING" id="1291379.TPE_1121"/>
<dbReference type="GO" id="GO:0044780">
    <property type="term" value="P:bacterial-type flagellum assembly"/>
    <property type="evidence" value="ECO:0007669"/>
    <property type="project" value="InterPro"/>
</dbReference>
<evidence type="ECO:0000256" key="1">
    <source>
        <dbReference type="ARBA" id="ARBA00004651"/>
    </source>
</evidence>
<sequence length="389" mass="43554">MKSADGILLYKICFDSELDYFNKLIGLQWFAAEDDGKTEDPTEHRIRKAREEGRVAKSQDLNAAVVVLFPVIALIILGPYMFKSLMQVISFFFERCTTESLFNGAWFAVFLNYLLKTVFPITIIAMLAGVISNIIQNRGFLFSAKPIQPNFQKITPNFARFFKRALFSSEGLFNLAKSLFKVVIIGFIGYLVIKSNITTMISMLQVGFADSVFFIAKTAAKILAFAAAALVVLSIPDYIFQRKQFLDSLKMSKTEVTQEYKELEGDPMIKSQISRQMQAILKKTGIKNVPNADVVITNPTHYAVALQWKQGEMPAPMVIAKGADTAAQNIKRIAREHDIPLMENVPLARALYANVDLGQVVPNEYYTSLSIIFMKVYAMKGKSLGGLTE</sequence>
<dbReference type="InterPro" id="IPR006136">
    <property type="entry name" value="FlhB"/>
</dbReference>
<accession>S5ZM15</accession>
<dbReference type="InterPro" id="IPR006135">
    <property type="entry name" value="T3SS_substrate_exporter"/>
</dbReference>
<dbReference type="PRINTS" id="PR00950">
    <property type="entry name" value="TYPE3IMSPROT"/>
</dbReference>
<evidence type="ECO:0000313" key="14">
    <source>
        <dbReference type="EMBL" id="AGT43617.1"/>
    </source>
</evidence>
<evidence type="ECO:0000256" key="13">
    <source>
        <dbReference type="RuleBase" id="RU364091"/>
    </source>
</evidence>
<keyword evidence="5 13" id="KW-1003">Cell membrane</keyword>
<evidence type="ECO:0000256" key="3">
    <source>
        <dbReference type="ARBA" id="ARBA00021622"/>
    </source>
</evidence>
<dbReference type="KEGG" id="tped:TPE_1121"/>
<feature type="transmembrane region" description="Helical" evidence="13">
    <location>
        <begin position="213"/>
        <end position="235"/>
    </location>
</feature>
<dbReference type="AlphaFoldDB" id="S5ZM15"/>
<keyword evidence="15" id="KW-1185">Reference proteome</keyword>
<gene>
    <name evidence="13 14" type="primary">flhB</name>
    <name evidence="14" type="ORF">TPE_1121</name>
</gene>
<evidence type="ECO:0000256" key="5">
    <source>
        <dbReference type="ARBA" id="ARBA00022475"/>
    </source>
</evidence>
<evidence type="ECO:0000256" key="2">
    <source>
        <dbReference type="ARBA" id="ARBA00010690"/>
    </source>
</evidence>
<dbReference type="NCBIfam" id="TIGR00328">
    <property type="entry name" value="flhB"/>
    <property type="match status" value="1"/>
</dbReference>
<evidence type="ECO:0000256" key="11">
    <source>
        <dbReference type="ARBA" id="ARBA00023225"/>
    </source>
</evidence>
<dbReference type="PANTHER" id="PTHR30531">
    <property type="entry name" value="FLAGELLAR BIOSYNTHETIC PROTEIN FLHB"/>
    <property type="match status" value="1"/>
</dbReference>
<dbReference type="PATRIC" id="fig|1291379.3.peg.1118"/>
<keyword evidence="14" id="KW-0282">Flagellum</keyword>
<keyword evidence="8 13" id="KW-0653">Protein transport</keyword>
<comment type="similarity">
    <text evidence="2 13">Belongs to the type III secretion exporter family.</text>
</comment>
<dbReference type="Pfam" id="PF01312">
    <property type="entry name" value="Bac_export_2"/>
    <property type="match status" value="1"/>
</dbReference>
<keyword evidence="14" id="KW-0969">Cilium</keyword>
<dbReference type="HOGENOM" id="CLU_041013_1_2_12"/>
<evidence type="ECO:0000256" key="7">
    <source>
        <dbReference type="ARBA" id="ARBA00022795"/>
    </source>
</evidence>
<feature type="transmembrane region" description="Helical" evidence="13">
    <location>
        <begin position="113"/>
        <end position="135"/>
    </location>
</feature>
<dbReference type="PANTHER" id="PTHR30531:SF12">
    <property type="entry name" value="FLAGELLAR BIOSYNTHETIC PROTEIN FLHB"/>
    <property type="match status" value="1"/>
</dbReference>
<evidence type="ECO:0000256" key="12">
    <source>
        <dbReference type="ARBA" id="ARBA00025078"/>
    </source>
</evidence>
<evidence type="ECO:0000313" key="15">
    <source>
        <dbReference type="Proteomes" id="UP000015620"/>
    </source>
</evidence>
<feature type="transmembrane region" description="Helical" evidence="13">
    <location>
        <begin position="172"/>
        <end position="193"/>
    </location>
</feature>
<evidence type="ECO:0000256" key="4">
    <source>
        <dbReference type="ARBA" id="ARBA00022448"/>
    </source>
</evidence>
<protein>
    <recommendedName>
        <fullName evidence="3 13">Flagellar biosynthetic protein FlhB</fullName>
    </recommendedName>
</protein>
<comment type="function">
    <text evidence="12 13">Required for formation of the rod structure in the basal body of the flagellar apparatus. Together with FliI and FliH, may constitute the export apparatus of flagellin.</text>
</comment>
<keyword evidence="10 13" id="KW-0472">Membrane</keyword>
<evidence type="ECO:0000256" key="6">
    <source>
        <dbReference type="ARBA" id="ARBA00022692"/>
    </source>
</evidence>
<dbReference type="GO" id="GO:0009306">
    <property type="term" value="P:protein secretion"/>
    <property type="evidence" value="ECO:0007669"/>
    <property type="project" value="InterPro"/>
</dbReference>
<dbReference type="InterPro" id="IPR029025">
    <property type="entry name" value="T3SS_substrate_exporter_C"/>
</dbReference>
<dbReference type="Proteomes" id="UP000015620">
    <property type="component" value="Chromosome"/>
</dbReference>
<keyword evidence="6 13" id="KW-0812">Transmembrane</keyword>
<proteinExistence type="inferred from homology"/>
<keyword evidence="14" id="KW-0966">Cell projection</keyword>
<organism evidence="14 15">
    <name type="scientific">Treponema pedis str. T A4</name>
    <dbReference type="NCBI Taxonomy" id="1291379"/>
    <lineage>
        <taxon>Bacteria</taxon>
        <taxon>Pseudomonadati</taxon>
        <taxon>Spirochaetota</taxon>
        <taxon>Spirochaetia</taxon>
        <taxon>Spirochaetales</taxon>
        <taxon>Treponemataceae</taxon>
        <taxon>Treponema</taxon>
    </lineage>
</organism>
<reference evidence="14 15" key="1">
    <citation type="journal article" date="2013" name="PLoS ONE">
        <title>Genome-Wide Relatedness of Treponema pedis, from Gingiva and Necrotic Skin Lesions of Pigs, with the Human Oral Pathogen Treponema denticola.</title>
        <authorList>
            <person name="Svartstrom O."/>
            <person name="Mushtaq M."/>
            <person name="Pringle M."/>
            <person name="Segerman B."/>
        </authorList>
    </citation>
    <scope>NUCLEOTIDE SEQUENCE [LARGE SCALE GENOMIC DNA]</scope>
    <source>
        <strain evidence="14">T A4</strain>
    </source>
</reference>
<evidence type="ECO:0000256" key="8">
    <source>
        <dbReference type="ARBA" id="ARBA00022927"/>
    </source>
</evidence>
<feature type="transmembrane region" description="Helical" evidence="13">
    <location>
        <begin position="61"/>
        <end position="82"/>
    </location>
</feature>
<dbReference type="EMBL" id="CP004120">
    <property type="protein sequence ID" value="AGT43617.1"/>
    <property type="molecule type" value="Genomic_DNA"/>
</dbReference>
<dbReference type="SUPFAM" id="SSF160544">
    <property type="entry name" value="EscU C-terminal domain-like"/>
    <property type="match status" value="1"/>
</dbReference>
<keyword evidence="11 13" id="KW-1006">Bacterial flagellum protein export</keyword>
<keyword evidence="9 13" id="KW-1133">Transmembrane helix</keyword>
<keyword evidence="4 13" id="KW-0813">Transport</keyword>
<dbReference type="GO" id="GO:0005886">
    <property type="term" value="C:plasma membrane"/>
    <property type="evidence" value="ECO:0007669"/>
    <property type="project" value="UniProtKB-SubCell"/>
</dbReference>
<name>S5ZM15_9SPIR</name>
<keyword evidence="7 13" id="KW-1005">Bacterial flagellum biogenesis</keyword>